<dbReference type="InterPro" id="IPR006131">
    <property type="entry name" value="Asp_carbamoyltransf_Asp/Orn-bd"/>
</dbReference>
<dbReference type="InterPro" id="IPR024904">
    <property type="entry name" value="OTCase_ArgI"/>
</dbReference>
<dbReference type="PANTHER" id="PTHR45753">
    <property type="entry name" value="ORNITHINE CARBAMOYLTRANSFERASE, MITOCHONDRIAL"/>
    <property type="match status" value="1"/>
</dbReference>
<reference evidence="9" key="1">
    <citation type="submission" date="2022-04" db="EMBL/GenBank/DDBJ databases">
        <title>Diverse halophilic archaea isolated from saline environments.</title>
        <authorList>
            <person name="Cui H.-L."/>
        </authorList>
    </citation>
    <scope>NUCLEOTIDE SEQUENCE</scope>
    <source>
        <strain evidence="9">XZYJT40</strain>
    </source>
</reference>
<keyword evidence="10" id="KW-1185">Reference proteome</keyword>
<feature type="binding site" evidence="5">
    <location>
        <position position="152"/>
    </location>
    <ligand>
        <name>carbamoyl phosphate</name>
        <dbReference type="ChEBI" id="CHEBI:58228"/>
    </ligand>
</feature>
<dbReference type="Pfam" id="PF02729">
    <property type="entry name" value="OTCace_N"/>
    <property type="match status" value="1"/>
</dbReference>
<feature type="binding site" evidence="5">
    <location>
        <position position="337"/>
    </location>
    <ligand>
        <name>carbamoyl phosphate</name>
        <dbReference type="ChEBI" id="CHEBI:58228"/>
    </ligand>
</feature>
<evidence type="ECO:0000313" key="10">
    <source>
        <dbReference type="Proteomes" id="UP000830434"/>
    </source>
</evidence>
<dbReference type="FunFam" id="3.40.50.1370:FF:000008">
    <property type="entry name" value="Ornithine carbamoyltransferase"/>
    <property type="match status" value="1"/>
</dbReference>
<dbReference type="InterPro" id="IPR036901">
    <property type="entry name" value="Asp/Orn_carbamoylTrfase_sf"/>
</dbReference>
<feature type="compositionally biased region" description="Low complexity" evidence="6">
    <location>
        <begin position="18"/>
        <end position="27"/>
    </location>
</feature>
<evidence type="ECO:0000256" key="3">
    <source>
        <dbReference type="ARBA" id="ARBA00022679"/>
    </source>
</evidence>
<feature type="region of interest" description="Disordered" evidence="6">
    <location>
        <begin position="1"/>
        <end position="52"/>
    </location>
</feature>
<dbReference type="GO" id="GO:0019240">
    <property type="term" value="P:citrulline biosynthetic process"/>
    <property type="evidence" value="ECO:0007669"/>
    <property type="project" value="TreeGrafter"/>
</dbReference>
<dbReference type="InterPro" id="IPR002292">
    <property type="entry name" value="Orn/put_carbamltrans"/>
</dbReference>
<keyword evidence="5" id="KW-0963">Cytoplasm</keyword>
<dbReference type="Gene3D" id="3.40.50.1370">
    <property type="entry name" value="Aspartate/ornithine carbamoyltransferase"/>
    <property type="match status" value="2"/>
</dbReference>
<dbReference type="SUPFAM" id="SSF53671">
    <property type="entry name" value="Aspartate/ornithine carbamoyltransferase"/>
    <property type="match status" value="1"/>
</dbReference>
<evidence type="ECO:0000256" key="4">
    <source>
        <dbReference type="ARBA" id="ARBA00048772"/>
    </source>
</evidence>
<protein>
    <recommendedName>
        <fullName evidence="2 5">Ornithine carbamoyltransferase</fullName>
        <shortName evidence="5">OTCase</shortName>
        <ecNumber evidence="2 5">2.1.3.3</ecNumber>
    </recommendedName>
</protein>
<dbReference type="PRINTS" id="PR00100">
    <property type="entry name" value="AOTCASE"/>
</dbReference>
<dbReference type="GeneID" id="72189416"/>
<comment type="catalytic activity">
    <reaction evidence="4 5">
        <text>carbamoyl phosphate + L-ornithine = L-citrulline + phosphate + H(+)</text>
        <dbReference type="Rhea" id="RHEA:19513"/>
        <dbReference type="ChEBI" id="CHEBI:15378"/>
        <dbReference type="ChEBI" id="CHEBI:43474"/>
        <dbReference type="ChEBI" id="CHEBI:46911"/>
        <dbReference type="ChEBI" id="CHEBI:57743"/>
        <dbReference type="ChEBI" id="CHEBI:58228"/>
        <dbReference type="EC" id="2.1.3.3"/>
    </reaction>
</comment>
<dbReference type="NCBIfam" id="TIGR00658">
    <property type="entry name" value="orni_carb_tr"/>
    <property type="match status" value="1"/>
</dbReference>
<feature type="binding site" evidence="5">
    <location>
        <begin position="309"/>
        <end position="310"/>
    </location>
    <ligand>
        <name>carbamoyl phosphate</name>
        <dbReference type="ChEBI" id="CHEBI:58228"/>
    </ligand>
</feature>
<dbReference type="GO" id="GO:0005737">
    <property type="term" value="C:cytoplasm"/>
    <property type="evidence" value="ECO:0007669"/>
    <property type="project" value="UniProtKB-SubCell"/>
</dbReference>
<dbReference type="GO" id="GO:0004585">
    <property type="term" value="F:ornithine carbamoyltransferase activity"/>
    <property type="evidence" value="ECO:0007669"/>
    <property type="project" value="UniProtKB-UniRule"/>
</dbReference>
<comment type="similarity">
    <text evidence="1 5">Belongs to the aspartate/ornithine carbamoyltransferase superfamily. OTCase family.</text>
</comment>
<evidence type="ECO:0000259" key="8">
    <source>
        <dbReference type="Pfam" id="PF02729"/>
    </source>
</evidence>
<dbReference type="HAMAP" id="MF_01109">
    <property type="entry name" value="OTCase"/>
    <property type="match status" value="1"/>
</dbReference>
<comment type="subcellular location">
    <subcellularLocation>
        <location evidence="5">Cytoplasm</location>
    </subcellularLocation>
</comment>
<dbReference type="AlphaFoldDB" id="A0A8U0IKK5"/>
<keyword evidence="3 5" id="KW-0808">Transferase</keyword>
<evidence type="ECO:0000259" key="7">
    <source>
        <dbReference type="Pfam" id="PF00185"/>
    </source>
</evidence>
<evidence type="ECO:0000256" key="5">
    <source>
        <dbReference type="HAMAP-Rule" id="MF_01109"/>
    </source>
</evidence>
<feature type="domain" description="Aspartate/ornithine carbamoyltransferase Asp/Orn-binding" evidence="7">
    <location>
        <begin position="199"/>
        <end position="347"/>
    </location>
</feature>
<accession>A0A8U0IKK5</accession>
<dbReference type="KEGG" id="haxz:M0R88_06135"/>
<feature type="binding site" evidence="5">
    <location>
        <begin position="179"/>
        <end position="182"/>
    </location>
    <ligand>
        <name>carbamoyl phosphate</name>
        <dbReference type="ChEBI" id="CHEBI:58228"/>
    </ligand>
</feature>
<dbReference type="NCBIfam" id="NF001986">
    <property type="entry name" value="PRK00779.1"/>
    <property type="match status" value="1"/>
</dbReference>
<proteinExistence type="inferred from homology"/>
<dbReference type="EC" id="2.1.3.3" evidence="2 5"/>
<evidence type="ECO:0000313" key="9">
    <source>
        <dbReference type="EMBL" id="UPW01677.1"/>
    </source>
</evidence>
<feature type="binding site" evidence="5">
    <location>
        <begin position="274"/>
        <end position="275"/>
    </location>
    <ligand>
        <name>L-ornithine</name>
        <dbReference type="ChEBI" id="CHEBI:46911"/>
    </ligand>
</feature>
<dbReference type="GO" id="GO:0016597">
    <property type="term" value="F:amino acid binding"/>
    <property type="evidence" value="ECO:0007669"/>
    <property type="project" value="InterPro"/>
</dbReference>
<dbReference type="PANTHER" id="PTHR45753:SF3">
    <property type="entry name" value="ORNITHINE TRANSCARBAMYLASE, MITOCHONDRIAL"/>
    <property type="match status" value="1"/>
</dbReference>
<dbReference type="Proteomes" id="UP000830434">
    <property type="component" value="Chromosome"/>
</dbReference>
<feature type="binding site" evidence="5">
    <location>
        <position position="270"/>
    </location>
    <ligand>
        <name>L-ornithine</name>
        <dbReference type="ChEBI" id="CHEBI:46911"/>
    </ligand>
</feature>
<evidence type="ECO:0000256" key="6">
    <source>
        <dbReference type="SAM" id="MobiDB-lite"/>
    </source>
</evidence>
<evidence type="ECO:0000256" key="2">
    <source>
        <dbReference type="ARBA" id="ARBA00013007"/>
    </source>
</evidence>
<dbReference type="InterPro" id="IPR006132">
    <property type="entry name" value="Asp/Orn_carbamoyltranf_P-bd"/>
</dbReference>
<gene>
    <name evidence="9" type="primary">argF</name>
    <name evidence="9" type="ORF">M0R88_06135</name>
</gene>
<dbReference type="RefSeq" id="WP_248656075.1">
    <property type="nucleotide sequence ID" value="NZ_CP096658.1"/>
</dbReference>
<comment type="caution">
    <text evidence="5">Lacks conserved residue(s) required for the propagation of feature annotation.</text>
</comment>
<dbReference type="PRINTS" id="PR00102">
    <property type="entry name" value="OTCASE"/>
</dbReference>
<evidence type="ECO:0000256" key="1">
    <source>
        <dbReference type="ARBA" id="ARBA00007805"/>
    </source>
</evidence>
<dbReference type="EMBL" id="CP096658">
    <property type="protein sequence ID" value="UPW01677.1"/>
    <property type="molecule type" value="Genomic_DNA"/>
</dbReference>
<dbReference type="PROSITE" id="PS00097">
    <property type="entry name" value="CARBAMOYLTRANSFERASE"/>
    <property type="match status" value="1"/>
</dbReference>
<feature type="binding site" evidence="5">
    <location>
        <begin position="101"/>
        <end position="104"/>
    </location>
    <ligand>
        <name>carbamoyl phosphate</name>
        <dbReference type="ChEBI" id="CHEBI:58228"/>
    </ligand>
</feature>
<feature type="domain" description="Aspartate/ornithine carbamoyltransferase carbamoyl-P binding" evidence="8">
    <location>
        <begin position="53"/>
        <end position="192"/>
    </location>
</feature>
<dbReference type="Pfam" id="PF00185">
    <property type="entry name" value="OTCace"/>
    <property type="match status" value="1"/>
</dbReference>
<dbReference type="GO" id="GO:0042450">
    <property type="term" value="P:L-arginine biosynthetic process via ornithine"/>
    <property type="evidence" value="ECO:0007669"/>
    <property type="project" value="UniProtKB-UniRule"/>
</dbReference>
<name>A0A8U0IKK5_9EURY</name>
<dbReference type="InterPro" id="IPR006130">
    <property type="entry name" value="Asp/Orn_carbamoylTrfase"/>
</dbReference>
<feature type="binding site" evidence="5">
    <location>
        <position position="210"/>
    </location>
    <ligand>
        <name>L-ornithine</name>
        <dbReference type="ChEBI" id="CHEBI:46911"/>
    </ligand>
</feature>
<organism evidence="9 10">
    <name type="scientific">Halorussus gelatinilyticus</name>
    <dbReference type="NCBI Taxonomy" id="2937524"/>
    <lineage>
        <taxon>Archaea</taxon>
        <taxon>Methanobacteriati</taxon>
        <taxon>Methanobacteriota</taxon>
        <taxon>Stenosarchaea group</taxon>
        <taxon>Halobacteria</taxon>
        <taxon>Halobacteriales</taxon>
        <taxon>Haladaptataceae</taxon>
        <taxon>Halorussus</taxon>
    </lineage>
</organism>
<sequence length="352" mass="37411">MNDHATHSPTDSTDDPDATAPTDGSDPSEGSDPTAATDETNPTDADDSSSADHVLQIDDLSAAELAELFSTAAELKVAHRAGKDHAVLPNHSLAMLFEKPSTRTRVSFETGMTQLGGHAVYLGPDTTHLDHGEPVADTARALSRYVDAVMARVFDHDALVEMAEYATVPVVNGLSDAAHPCQTLADLFTVYEEFGGFEDVSVAWVGDGNNVGQSFAVGAAMAGLDLTMATPEGYGPDESVLSRAESHGSAPEVVRNPEEAVEGADVVYTDVWVSMGEEDERDEKLGDFEGFQVNDDLLAAAPEAAVMHCLPAHRGEEITGAVLESDRSVVWEQAENRMHTQKALLVHLLGDD</sequence>